<evidence type="ECO:0000259" key="4">
    <source>
        <dbReference type="Pfam" id="PF13271"/>
    </source>
</evidence>
<feature type="domain" description="DUF4062" evidence="4">
    <location>
        <begin position="12"/>
        <end position="97"/>
    </location>
</feature>
<dbReference type="Pfam" id="PF13271">
    <property type="entry name" value="DUF4062"/>
    <property type="match status" value="1"/>
</dbReference>
<reference evidence="5" key="1">
    <citation type="submission" date="2019-11" db="EMBL/GenBank/DDBJ databases">
        <authorList>
            <person name="Kojima H."/>
        </authorList>
    </citation>
    <scope>NUCLEOTIDE SEQUENCE</scope>
    <source>
        <strain evidence="5">H1576</strain>
    </source>
</reference>
<dbReference type="KEGG" id="saqt:GJV85_08800"/>
<organism evidence="5 6">
    <name type="scientific">Sulfurimonas aquatica</name>
    <dbReference type="NCBI Taxonomy" id="2672570"/>
    <lineage>
        <taxon>Bacteria</taxon>
        <taxon>Pseudomonadati</taxon>
        <taxon>Campylobacterota</taxon>
        <taxon>Epsilonproteobacteria</taxon>
        <taxon>Campylobacterales</taxon>
        <taxon>Sulfurimonadaceae</taxon>
        <taxon>Sulfurimonas</taxon>
    </lineage>
</organism>
<dbReference type="GO" id="GO:0010992">
    <property type="term" value="P:ubiquitin recycling"/>
    <property type="evidence" value="ECO:0007669"/>
    <property type="project" value="TreeGrafter"/>
</dbReference>
<keyword evidence="1" id="KW-0853">WD repeat</keyword>
<dbReference type="GO" id="GO:0043130">
    <property type="term" value="F:ubiquitin binding"/>
    <property type="evidence" value="ECO:0007669"/>
    <property type="project" value="TreeGrafter"/>
</dbReference>
<dbReference type="Proteomes" id="UP000671852">
    <property type="component" value="Chromosome"/>
</dbReference>
<dbReference type="GO" id="GO:0005737">
    <property type="term" value="C:cytoplasm"/>
    <property type="evidence" value="ECO:0007669"/>
    <property type="project" value="TreeGrafter"/>
</dbReference>
<dbReference type="PANTHER" id="PTHR19849:SF1">
    <property type="entry name" value="F-BOX_WD REPEAT-CONTAINING PROTEIN 7"/>
    <property type="match status" value="1"/>
</dbReference>
<evidence type="ECO:0000256" key="2">
    <source>
        <dbReference type="ARBA" id="ARBA00022737"/>
    </source>
</evidence>
<dbReference type="InterPro" id="IPR041664">
    <property type="entry name" value="AAA_16"/>
</dbReference>
<gene>
    <name evidence="5" type="ORF">GJV85_08800</name>
</gene>
<dbReference type="InterPro" id="IPR015943">
    <property type="entry name" value="WD40/YVTN_repeat-like_dom_sf"/>
</dbReference>
<name>A0A975B0X4_9BACT</name>
<dbReference type="InterPro" id="IPR036322">
    <property type="entry name" value="WD40_repeat_dom_sf"/>
</dbReference>
<dbReference type="SUPFAM" id="SSF50998">
    <property type="entry name" value="Quinoprotein alcohol dehydrogenase-like"/>
    <property type="match status" value="1"/>
</dbReference>
<dbReference type="SUPFAM" id="SSF52540">
    <property type="entry name" value="P-loop containing nucleoside triphosphate hydrolases"/>
    <property type="match status" value="1"/>
</dbReference>
<dbReference type="Pfam" id="PF13191">
    <property type="entry name" value="AAA_16"/>
    <property type="match status" value="1"/>
</dbReference>
<dbReference type="PANTHER" id="PTHR19849">
    <property type="entry name" value="PHOSPHOLIPASE A-2-ACTIVATING PROTEIN"/>
    <property type="match status" value="1"/>
</dbReference>
<dbReference type="Pfam" id="PF00400">
    <property type="entry name" value="WD40"/>
    <property type="match status" value="15"/>
</dbReference>
<reference evidence="5" key="2">
    <citation type="submission" date="2021-04" db="EMBL/GenBank/DDBJ databases">
        <title>Isolation and characterization of a novel species of the genus Sulfurimonas.</title>
        <authorList>
            <person name="Fukui M."/>
        </authorList>
    </citation>
    <scope>NUCLEOTIDE SEQUENCE</scope>
    <source>
        <strain evidence="5">H1576</strain>
    </source>
</reference>
<sequence>MRNPVNNTKTFRLFISSTFSDFQLERRVLHEKVFPEIDKHCTEQGYQFQPVDLRWGVNNEAQLDQKTLELCLNEVRACKHFPHPNFLIMLGNRYGWVSLPYAIKKSEFESILDFYTNNSSALQLLNEWYIEDSNHLIEDLHAYVLKPREPKGAYADWQDWEKLENELRALLQDAANALFKGTPQYTKYFLSATEAEVQEGIFKYLQPTKFQLEMQEEYTEISEIDQDYVYGFVRSINDHETADLSNEPAKSFIDKDQTNVTNFKKELIENTLNKSNLLPADVTLSGDINNPFTDKSYLLEFETFMIDKLKLAVNKQIAEAQEISQLTQERSEQQRFQSLKTKVFFGREEELEVIQKYIDSDNTQPFIVHGVSGIGKSSFMAKVIEQTEEALIYTIADRFIGVTSSSSNTRALLESLINDLAAQKVLVLPETLKQDNNQFNQQVKELLLTIEKPTVIILDALDQLQNKDYLQWLPLELPSNLKIILSMLDQKGYEHYYDLLKNKLDKKNQLNIEALNDAAATQTLKSLLKKEKHSLTPQQFEYTLEKFRESKSSPLYLKIAFEEVKTWKSTDTNEELRVGIQEVIKEFIDNLTEKYHHSPKIVHKLLGLIYASKNGLSEKEILDLLSRDESILTDLEEFNKLDLTIDGETVRRFPISIWARLHEQLKPFINERTIDNQNLISFFHRQIDEAVHNCIYKENSQLLHKELADYFLTLQDKDKLWDKRYYNLHMLEETPYQLFHAKDGKRLKEILIDLEFSGSVYNNHKEETFTEVLEKAVEIDGITDDEIDSWKKFFLEKAHLITGVDGINWRASQSLFQLAYEDGDNSPLSHNAEQLLEKDRVDFLWLKKRNRPKKFKRTGLLKVLEGHSDTIFGTEIFKDGRILSYSVDNTLRLWDSEGEPLRILEGHTSAVKGAKILEDGKILSYSRNETLRLWSSEGEALRILEGHTYIVSGVEILEDGRILSYSADNTLRLWSSEGEALRILEGHTSAVKGAKILEDGKILSYSEDNTLRLWSSEGEPLRILEGHTDYVSGVKILEDGRILSYSADNTLRLWSSEGEPLRILEGHTGFVNGVAVLEDGRILSYSGVAVLEDGRIPSYSKDKTLRLWSSEGEPLRILEGHTSTVKGAKILEDGRILSYSADNTLRLWSNEGKALAVLEGHTSYVNGIEILEDGRILSYSADNTLRLWSSEGEPLRILEGHTGFVNGVAVLEDRRILSYSADNTLRLWSNEEKALAVLEGHTDHVSGAEILEDEKILSYSWDKTLRLWSSEGEPLRILEGHTSFVNGAKVLEDGRILSYSEDNTLRLWSSEGEPLRILEGHTSAVKGAKILEDGKILSYSKDKTLRLWSNEGKALAILEGHTSYISGAKILEDGRILSYSVDKTLRLWSSEGEPLRILEGHTDNVSGAKILEDGRILSYSWDDTLRLWSSEGEPLRILEGHTRAVIGAKILVDGRILSYSSDVTLRLWSNQGKALAVLEGHTGFIDGAKILENGRILSCSYDKTLRLWSNEGEKLCLWNIAVESISFNKVTEKSFLALSDKYLLIYDFYDGNEAISINVLAKELENSLYEDGI</sequence>
<feature type="domain" description="Orc1-like AAA ATPase" evidence="3">
    <location>
        <begin position="344"/>
        <end position="466"/>
    </location>
</feature>
<dbReference type="SUPFAM" id="SSF50978">
    <property type="entry name" value="WD40 repeat-like"/>
    <property type="match status" value="1"/>
</dbReference>
<dbReference type="InterPro" id="IPR027417">
    <property type="entry name" value="P-loop_NTPase"/>
</dbReference>
<dbReference type="Gene3D" id="2.130.10.10">
    <property type="entry name" value="YVTN repeat-like/Quinoprotein amine dehydrogenase"/>
    <property type="match status" value="6"/>
</dbReference>
<dbReference type="CDD" id="cd00200">
    <property type="entry name" value="WD40"/>
    <property type="match status" value="2"/>
</dbReference>
<keyword evidence="6" id="KW-1185">Reference proteome</keyword>
<accession>A0A975B0X4</accession>
<proteinExistence type="predicted"/>
<dbReference type="GO" id="GO:0043161">
    <property type="term" value="P:proteasome-mediated ubiquitin-dependent protein catabolic process"/>
    <property type="evidence" value="ECO:0007669"/>
    <property type="project" value="TreeGrafter"/>
</dbReference>
<dbReference type="InterPro" id="IPR001680">
    <property type="entry name" value="WD40_rpt"/>
</dbReference>
<dbReference type="EMBL" id="CP046072">
    <property type="protein sequence ID" value="QSZ42206.1"/>
    <property type="molecule type" value="Genomic_DNA"/>
</dbReference>
<evidence type="ECO:0000259" key="3">
    <source>
        <dbReference type="Pfam" id="PF13191"/>
    </source>
</evidence>
<evidence type="ECO:0000313" key="5">
    <source>
        <dbReference type="EMBL" id="QSZ42206.1"/>
    </source>
</evidence>
<protein>
    <submittedName>
        <fullName evidence="5">DUF4062 domain-containing protein</fullName>
    </submittedName>
</protein>
<dbReference type="SMART" id="SM00320">
    <property type="entry name" value="WD40"/>
    <property type="match status" value="16"/>
</dbReference>
<dbReference type="Gene3D" id="3.40.50.300">
    <property type="entry name" value="P-loop containing nucleotide triphosphate hydrolases"/>
    <property type="match status" value="1"/>
</dbReference>
<keyword evidence="2" id="KW-0677">Repeat</keyword>
<evidence type="ECO:0000313" key="6">
    <source>
        <dbReference type="Proteomes" id="UP000671852"/>
    </source>
</evidence>
<evidence type="ECO:0000256" key="1">
    <source>
        <dbReference type="ARBA" id="ARBA00022574"/>
    </source>
</evidence>
<dbReference type="InterPro" id="IPR011047">
    <property type="entry name" value="Quinoprotein_ADH-like_sf"/>
</dbReference>
<dbReference type="InterPro" id="IPR025139">
    <property type="entry name" value="DUF4062"/>
</dbReference>